<evidence type="ECO:0000313" key="3">
    <source>
        <dbReference type="Proteomes" id="UP000683360"/>
    </source>
</evidence>
<dbReference type="AlphaFoldDB" id="A0A8S3R997"/>
<dbReference type="Proteomes" id="UP000683360">
    <property type="component" value="Unassembled WGS sequence"/>
</dbReference>
<evidence type="ECO:0000313" key="2">
    <source>
        <dbReference type="EMBL" id="CAG2204423.1"/>
    </source>
</evidence>
<name>A0A8S3R997_MYTED</name>
<comment type="caution">
    <text evidence="2">The sequence shown here is derived from an EMBL/GenBank/DDBJ whole genome shotgun (WGS) entry which is preliminary data.</text>
</comment>
<dbReference type="EMBL" id="CAJPWZ010000950">
    <property type="protein sequence ID" value="CAG2204423.1"/>
    <property type="molecule type" value="Genomic_DNA"/>
</dbReference>
<dbReference type="InterPro" id="IPR058913">
    <property type="entry name" value="Integrase_dom_put"/>
</dbReference>
<gene>
    <name evidence="2" type="ORF">MEDL_18879</name>
</gene>
<organism evidence="2 3">
    <name type="scientific">Mytilus edulis</name>
    <name type="common">Blue mussel</name>
    <dbReference type="NCBI Taxonomy" id="6550"/>
    <lineage>
        <taxon>Eukaryota</taxon>
        <taxon>Metazoa</taxon>
        <taxon>Spiralia</taxon>
        <taxon>Lophotrochozoa</taxon>
        <taxon>Mollusca</taxon>
        <taxon>Bivalvia</taxon>
        <taxon>Autobranchia</taxon>
        <taxon>Pteriomorphia</taxon>
        <taxon>Mytilida</taxon>
        <taxon>Mytiloidea</taxon>
        <taxon>Mytilidae</taxon>
        <taxon>Mytilinae</taxon>
        <taxon>Mytilus</taxon>
    </lineage>
</organism>
<evidence type="ECO:0000259" key="1">
    <source>
        <dbReference type="Pfam" id="PF24764"/>
    </source>
</evidence>
<feature type="domain" description="Integrase core" evidence="1">
    <location>
        <begin position="136"/>
        <end position="190"/>
    </location>
</feature>
<keyword evidence="3" id="KW-1185">Reference proteome</keyword>
<dbReference type="Pfam" id="PF24764">
    <property type="entry name" value="rva_4"/>
    <property type="match status" value="1"/>
</dbReference>
<sequence>MTEGNKNRDIQREVSRIGDTFQLSFIKNSYSSCIDSLQKSANETLDDRNKAILLSKINLLHELNFRKSKSLEECYEEYLGMVPRKFYPNYNLGLGGRQAFVDSILSAKSGIPILIENSSFGRIFCFLTSLQNVNKRKWGMVIHGGIDGFSRMVTFKNLALDNEEATALEPFVRGCQEFGAPSRVRTDHASMDLWPIAISKLVLEDVGTEVDSMYFETLPDNCLEMILSDVQVWSQPSSSSSSGQTGDHSNAFRREFRQYFARQFKIIRVLNEEPEESGFQFSEIQNIYNDIFHNNSCEYADNEENETPENTDLHFDDFGLEGEEDEENYEFEEESLDFVGMLYDGAEMSVHE</sequence>
<dbReference type="Gene3D" id="3.10.20.10">
    <property type="match status" value="1"/>
</dbReference>
<proteinExistence type="predicted"/>
<protein>
    <recommendedName>
        <fullName evidence="1">Integrase core domain-containing protein</fullName>
    </recommendedName>
</protein>
<accession>A0A8S3R997</accession>
<reference evidence="2" key="1">
    <citation type="submission" date="2021-03" db="EMBL/GenBank/DDBJ databases">
        <authorList>
            <person name="Bekaert M."/>
        </authorList>
    </citation>
    <scope>NUCLEOTIDE SEQUENCE</scope>
</reference>
<dbReference type="SUPFAM" id="SSF54277">
    <property type="entry name" value="CAD &amp; PB1 domains"/>
    <property type="match status" value="1"/>
</dbReference>